<name>A0A6A5C426_NAEFO</name>
<evidence type="ECO:0000256" key="1">
    <source>
        <dbReference type="SAM" id="MobiDB-lite"/>
    </source>
</evidence>
<sequence length="277" mass="31722">MIEGNTQQRKVNEDKPIIQQQQITPSRSLSISTETSPQSSVLLSDSHKLTTSPRDHHQEEQMAVESTTRTTTSIASSFSRILHLLDWSSRVLSEQVFTHRVMNVLKSLSMGSIFAFAVLKLLEWWFSHSVHQHHRSANVQSRSLLQRSPTSPFQQLKSLREHSLYKSPHYSNISSDHPIPRSQKGRFYLHELSTWDELGASTDNRDQSKSSSRSNVISTDGPLFVPLSRIEKFQQLQQQEKTLAPKLHELDQNLQNNALYGQMAQLESYRKSTIFGE</sequence>
<dbReference type="OrthoDB" id="10503556at2759"/>
<reference evidence="2 3" key="1">
    <citation type="journal article" date="2019" name="Sci. Rep.">
        <title>Nanopore sequencing improves the draft genome of the human pathogenic amoeba Naegleria fowleri.</title>
        <authorList>
            <person name="Liechti N."/>
            <person name="Schurch N."/>
            <person name="Bruggmann R."/>
            <person name="Wittwer M."/>
        </authorList>
    </citation>
    <scope>NUCLEOTIDE SEQUENCE [LARGE SCALE GENOMIC DNA]</scope>
    <source>
        <strain evidence="2 3">ATCC 30894</strain>
    </source>
</reference>
<feature type="compositionally biased region" description="Polar residues" evidence="1">
    <location>
        <begin position="22"/>
        <end position="43"/>
    </location>
</feature>
<comment type="caution">
    <text evidence="2">The sequence shown here is derived from an EMBL/GenBank/DDBJ whole genome shotgun (WGS) entry which is preliminary data.</text>
</comment>
<dbReference type="GeneID" id="68108420"/>
<feature type="region of interest" description="Disordered" evidence="1">
    <location>
        <begin position="22"/>
        <end position="68"/>
    </location>
</feature>
<protein>
    <submittedName>
        <fullName evidence="2">Uncharacterized protein</fullName>
    </submittedName>
</protein>
<keyword evidence="3" id="KW-1185">Reference proteome</keyword>
<dbReference type="RefSeq" id="XP_044564762.1">
    <property type="nucleotide sequence ID" value="XM_044702494.1"/>
</dbReference>
<gene>
    <name evidence="2" type="ORF">FDP41_001202</name>
</gene>
<dbReference type="VEuPathDB" id="AmoebaDB:NfTy_048590"/>
<dbReference type="AlphaFoldDB" id="A0A6A5C426"/>
<accession>A0A6A5C426</accession>
<feature type="compositionally biased region" description="Basic and acidic residues" evidence="1">
    <location>
        <begin position="45"/>
        <end position="60"/>
    </location>
</feature>
<proteinExistence type="predicted"/>
<evidence type="ECO:0000313" key="3">
    <source>
        <dbReference type="Proteomes" id="UP000444721"/>
    </source>
</evidence>
<dbReference type="Proteomes" id="UP000444721">
    <property type="component" value="Unassembled WGS sequence"/>
</dbReference>
<dbReference type="VEuPathDB" id="AmoebaDB:NF0107930"/>
<dbReference type="VEuPathDB" id="AmoebaDB:FDP41_001202"/>
<dbReference type="EMBL" id="VFQX01000022">
    <property type="protein sequence ID" value="KAF0980049.1"/>
    <property type="molecule type" value="Genomic_DNA"/>
</dbReference>
<organism evidence="2 3">
    <name type="scientific">Naegleria fowleri</name>
    <name type="common">Brain eating amoeba</name>
    <dbReference type="NCBI Taxonomy" id="5763"/>
    <lineage>
        <taxon>Eukaryota</taxon>
        <taxon>Discoba</taxon>
        <taxon>Heterolobosea</taxon>
        <taxon>Tetramitia</taxon>
        <taxon>Eutetramitia</taxon>
        <taxon>Vahlkampfiidae</taxon>
        <taxon>Naegleria</taxon>
    </lineage>
</organism>
<evidence type="ECO:0000313" key="2">
    <source>
        <dbReference type="EMBL" id="KAF0980049.1"/>
    </source>
</evidence>